<comment type="caution">
    <text evidence="5">The sequence shown here is derived from an EMBL/GenBank/DDBJ whole genome shotgun (WGS) entry which is preliminary data.</text>
</comment>
<gene>
    <name evidence="5" type="ORF">E9232_000670</name>
</gene>
<evidence type="ECO:0000256" key="2">
    <source>
        <dbReference type="ARBA" id="ARBA00022801"/>
    </source>
</evidence>
<comment type="cofactor">
    <cofactor evidence="1">
        <name>Mg(2+)</name>
        <dbReference type="ChEBI" id="CHEBI:18420"/>
    </cofactor>
</comment>
<dbReference type="InterPro" id="IPR020084">
    <property type="entry name" value="NUDIX_hydrolase_CS"/>
</dbReference>
<dbReference type="InterPro" id="IPR020476">
    <property type="entry name" value="Nudix_hydrolase"/>
</dbReference>
<dbReference type="SUPFAM" id="SSF55811">
    <property type="entry name" value="Nudix"/>
    <property type="match status" value="1"/>
</dbReference>
<protein>
    <submittedName>
        <fullName evidence="5">NUDIX family NTP pyrophosphohydrolase</fullName>
    </submittedName>
</protein>
<keyword evidence="2 3" id="KW-0378">Hydrolase</keyword>
<reference evidence="5 6" key="1">
    <citation type="submission" date="2023-07" db="EMBL/GenBank/DDBJ databases">
        <title>Sorghum-associated microbial communities from plants grown in Nebraska, USA.</title>
        <authorList>
            <person name="Schachtman D."/>
        </authorList>
    </citation>
    <scope>NUCLEOTIDE SEQUENCE [LARGE SCALE GENOMIC DNA]</scope>
    <source>
        <strain evidence="5 6">584</strain>
    </source>
</reference>
<comment type="similarity">
    <text evidence="3">Belongs to the Nudix hydrolase family.</text>
</comment>
<feature type="domain" description="Nudix hydrolase" evidence="4">
    <location>
        <begin position="1"/>
        <end position="149"/>
    </location>
</feature>
<dbReference type="RefSeq" id="WP_309792141.1">
    <property type="nucleotide sequence ID" value="NZ_JAVDPW010000001.1"/>
</dbReference>
<dbReference type="InterPro" id="IPR015797">
    <property type="entry name" value="NUDIX_hydrolase-like_dom_sf"/>
</dbReference>
<dbReference type="InterPro" id="IPR000086">
    <property type="entry name" value="NUDIX_hydrolase_dom"/>
</dbReference>
<dbReference type="PANTHER" id="PTHR21340">
    <property type="entry name" value="DIADENOSINE 5,5-P1,P4-TETRAPHOSPHATE PYROPHOSPHOHYDROLASE MUTT"/>
    <property type="match status" value="1"/>
</dbReference>
<evidence type="ECO:0000256" key="1">
    <source>
        <dbReference type="ARBA" id="ARBA00001946"/>
    </source>
</evidence>
<accession>A0ABU1JHR9</accession>
<evidence type="ECO:0000313" key="6">
    <source>
        <dbReference type="Proteomes" id="UP001262410"/>
    </source>
</evidence>
<dbReference type="EMBL" id="JAVDPW010000001">
    <property type="protein sequence ID" value="MDR6288171.1"/>
    <property type="molecule type" value="Genomic_DNA"/>
</dbReference>
<dbReference type="PRINTS" id="PR00502">
    <property type="entry name" value="NUDIXFAMILY"/>
</dbReference>
<dbReference type="PANTHER" id="PTHR21340:SF7">
    <property type="entry name" value="NUDIX HYDROLASE DOMAIN-CONTAINING PROTEIN"/>
    <property type="match status" value="1"/>
</dbReference>
<dbReference type="PROSITE" id="PS00893">
    <property type="entry name" value="NUDIX_BOX"/>
    <property type="match status" value="1"/>
</dbReference>
<evidence type="ECO:0000256" key="3">
    <source>
        <dbReference type="RuleBase" id="RU003476"/>
    </source>
</evidence>
<name>A0ABU1JHR9_9PROT</name>
<evidence type="ECO:0000259" key="4">
    <source>
        <dbReference type="PROSITE" id="PS51462"/>
    </source>
</evidence>
<dbReference type="Proteomes" id="UP001262410">
    <property type="component" value="Unassembled WGS sequence"/>
</dbReference>
<proteinExistence type="inferred from homology"/>
<evidence type="ECO:0000313" key="5">
    <source>
        <dbReference type="EMBL" id="MDR6288171.1"/>
    </source>
</evidence>
<dbReference type="PROSITE" id="PS51462">
    <property type="entry name" value="NUDIX"/>
    <property type="match status" value="1"/>
</dbReference>
<dbReference type="Gene3D" id="3.90.79.10">
    <property type="entry name" value="Nucleoside Triphosphate Pyrophosphohydrolase"/>
    <property type="match status" value="1"/>
</dbReference>
<organism evidence="5 6">
    <name type="scientific">Inquilinus ginsengisoli</name>
    <dbReference type="NCBI Taxonomy" id="363840"/>
    <lineage>
        <taxon>Bacteria</taxon>
        <taxon>Pseudomonadati</taxon>
        <taxon>Pseudomonadota</taxon>
        <taxon>Alphaproteobacteria</taxon>
        <taxon>Rhodospirillales</taxon>
        <taxon>Rhodospirillaceae</taxon>
        <taxon>Inquilinus</taxon>
    </lineage>
</organism>
<sequence length="164" mass="18239">MATESAGILMHKRLGGRLLVLLVHPGGPFWRRKDLGAWSIPKGELAEGEGAEAAARREFSEELGVEIPGPLRPLGRIRQRGGKQVSSFTLEGDLDVDQIRSSEFQLEWPPHSGRIQSFPEVDRAEWFDLPTAREKILASQRPLLDRLEEINVANPFAGSLDAHQ</sequence>
<dbReference type="Pfam" id="PF00293">
    <property type="entry name" value="NUDIX"/>
    <property type="match status" value="1"/>
</dbReference>
<keyword evidence="6" id="KW-1185">Reference proteome</keyword>
<dbReference type="InterPro" id="IPR051325">
    <property type="entry name" value="Nudix_hydrolase_domain"/>
</dbReference>